<dbReference type="SUPFAM" id="SSF46785">
    <property type="entry name" value="Winged helix' DNA-binding domain"/>
    <property type="match status" value="2"/>
</dbReference>
<dbReference type="PANTHER" id="PTHR30154">
    <property type="entry name" value="LEUCINE-RESPONSIVE REGULATORY PROTEIN"/>
    <property type="match status" value="1"/>
</dbReference>
<dbReference type="InterPro" id="IPR036390">
    <property type="entry name" value="WH_DNA-bd_sf"/>
</dbReference>
<dbReference type="InterPro" id="IPR019887">
    <property type="entry name" value="Tscrpt_reg_AsnC/Lrp_C"/>
</dbReference>
<gene>
    <name evidence="5" type="ORF">Arub01_33890</name>
</gene>
<proteinExistence type="predicted"/>
<name>A0A9W6PWD2_9ACTN</name>
<evidence type="ECO:0000256" key="1">
    <source>
        <dbReference type="ARBA" id="ARBA00023015"/>
    </source>
</evidence>
<dbReference type="PRINTS" id="PR00033">
    <property type="entry name" value="HTHASNC"/>
</dbReference>
<dbReference type="SMART" id="SM00344">
    <property type="entry name" value="HTH_ASNC"/>
    <property type="match status" value="2"/>
</dbReference>
<keyword evidence="2" id="KW-0238">DNA-binding</keyword>
<accession>A0A9W6PWD2</accession>
<dbReference type="AlphaFoldDB" id="A0A9W6PWD2"/>
<comment type="caution">
    <text evidence="5">The sequence shown here is derived from an EMBL/GenBank/DDBJ whole genome shotgun (WGS) entry which is preliminary data.</text>
</comment>
<dbReference type="PANTHER" id="PTHR30154:SF34">
    <property type="entry name" value="TRANSCRIPTIONAL REGULATOR AZLB"/>
    <property type="match status" value="1"/>
</dbReference>
<keyword evidence="6" id="KW-1185">Reference proteome</keyword>
<organism evidence="5 6">
    <name type="scientific">Actinomadura rubrobrunea</name>
    <dbReference type="NCBI Taxonomy" id="115335"/>
    <lineage>
        <taxon>Bacteria</taxon>
        <taxon>Bacillati</taxon>
        <taxon>Actinomycetota</taxon>
        <taxon>Actinomycetes</taxon>
        <taxon>Streptosporangiales</taxon>
        <taxon>Thermomonosporaceae</taxon>
        <taxon>Actinomadura</taxon>
    </lineage>
</organism>
<dbReference type="RefSeq" id="WP_067915284.1">
    <property type="nucleotide sequence ID" value="NZ_BSRZ01000007.1"/>
</dbReference>
<dbReference type="GO" id="GO:0043200">
    <property type="term" value="P:response to amino acid"/>
    <property type="evidence" value="ECO:0007669"/>
    <property type="project" value="TreeGrafter"/>
</dbReference>
<dbReference type="Proteomes" id="UP001165124">
    <property type="component" value="Unassembled WGS sequence"/>
</dbReference>
<dbReference type="Pfam" id="PF01037">
    <property type="entry name" value="AsnC_trans_reg"/>
    <property type="match status" value="1"/>
</dbReference>
<dbReference type="Pfam" id="PF13404">
    <property type="entry name" value="HTH_AsnC-type"/>
    <property type="match status" value="2"/>
</dbReference>
<dbReference type="InterPro" id="IPR036388">
    <property type="entry name" value="WH-like_DNA-bd_sf"/>
</dbReference>
<dbReference type="InterPro" id="IPR011008">
    <property type="entry name" value="Dimeric_a/b-barrel"/>
</dbReference>
<dbReference type="EMBL" id="BSRZ01000007">
    <property type="protein sequence ID" value="GLW65145.1"/>
    <property type="molecule type" value="Genomic_DNA"/>
</dbReference>
<feature type="domain" description="HTH asnC-type" evidence="4">
    <location>
        <begin position="2"/>
        <end position="62"/>
    </location>
</feature>
<protein>
    <submittedName>
        <fullName evidence="5">AsnC family transcriptional regulator</fullName>
    </submittedName>
</protein>
<keyword evidence="1" id="KW-0805">Transcription regulation</keyword>
<dbReference type="SUPFAM" id="SSF54909">
    <property type="entry name" value="Dimeric alpha+beta barrel"/>
    <property type="match status" value="2"/>
</dbReference>
<dbReference type="InterPro" id="IPR000485">
    <property type="entry name" value="AsnC-type_HTH_dom"/>
</dbReference>
<sequence>MLDAVDAVLVRELQRDGRATFQALADRVGLSRTAVRARVQHLLESQVVRVVGIVHAAVVGAEAIGHVSVTVDGSAREVAAVIAARPAVSFAALTAGPHDVVAQIRTRDDAALAAEVDYIRSVPGVRAAEVFRSVTTVRDTHSVVRELGEISLDDIDWRLLQELQRDGRAPYTRLANIIGLSQAATRARVVRLMRSGVIQVTGLADPHALGARELGGFGLVVTGGLRRVAEAVAEQDGVRYVATGFGRYDIVGQAEAASRAELVSVLDAIRAVPGATVRESWHHLDVVKESYAVELPDKPLNGAVRSGGH</sequence>
<dbReference type="Gene3D" id="1.10.10.10">
    <property type="entry name" value="Winged helix-like DNA-binding domain superfamily/Winged helix DNA-binding domain"/>
    <property type="match status" value="2"/>
</dbReference>
<evidence type="ECO:0000256" key="3">
    <source>
        <dbReference type="ARBA" id="ARBA00023163"/>
    </source>
</evidence>
<dbReference type="GO" id="GO:0005829">
    <property type="term" value="C:cytosol"/>
    <property type="evidence" value="ECO:0007669"/>
    <property type="project" value="TreeGrafter"/>
</dbReference>
<dbReference type="Gene3D" id="3.30.70.920">
    <property type="match status" value="2"/>
</dbReference>
<dbReference type="InterPro" id="IPR019888">
    <property type="entry name" value="Tscrpt_reg_AsnC-like"/>
</dbReference>
<evidence type="ECO:0000313" key="6">
    <source>
        <dbReference type="Proteomes" id="UP001165124"/>
    </source>
</evidence>
<evidence type="ECO:0000313" key="5">
    <source>
        <dbReference type="EMBL" id="GLW65145.1"/>
    </source>
</evidence>
<feature type="domain" description="HTH asnC-type" evidence="4">
    <location>
        <begin position="152"/>
        <end position="212"/>
    </location>
</feature>
<dbReference type="GO" id="GO:0043565">
    <property type="term" value="F:sequence-specific DNA binding"/>
    <property type="evidence" value="ECO:0007669"/>
    <property type="project" value="InterPro"/>
</dbReference>
<reference evidence="5" key="1">
    <citation type="submission" date="2023-02" db="EMBL/GenBank/DDBJ databases">
        <title>Actinomadura rubrobrunea NBRC 14622.</title>
        <authorList>
            <person name="Ichikawa N."/>
            <person name="Sato H."/>
            <person name="Tonouchi N."/>
        </authorList>
    </citation>
    <scope>NUCLEOTIDE SEQUENCE</scope>
    <source>
        <strain evidence="5">NBRC 14622</strain>
    </source>
</reference>
<keyword evidence="3" id="KW-0804">Transcription</keyword>
<dbReference type="PROSITE" id="PS50956">
    <property type="entry name" value="HTH_ASNC_2"/>
    <property type="match status" value="2"/>
</dbReference>
<evidence type="ECO:0000259" key="4">
    <source>
        <dbReference type="PROSITE" id="PS50956"/>
    </source>
</evidence>
<evidence type="ECO:0000256" key="2">
    <source>
        <dbReference type="ARBA" id="ARBA00023125"/>
    </source>
</evidence>